<dbReference type="Pfam" id="PF26340">
    <property type="entry name" value="DNA-SBD_ScoMcrA"/>
    <property type="match status" value="1"/>
</dbReference>
<keyword evidence="3" id="KW-0255">Endonuclease</keyword>
<evidence type="ECO:0000259" key="1">
    <source>
        <dbReference type="Pfam" id="PF13391"/>
    </source>
</evidence>
<evidence type="ECO:0000313" key="4">
    <source>
        <dbReference type="Proteomes" id="UP000239589"/>
    </source>
</evidence>
<reference evidence="3 4" key="1">
    <citation type="submission" date="2018-02" db="EMBL/GenBank/DDBJ databases">
        <title>Discovery of a pederin family compound in a non-symbiotic bloom-forming cyanobacterium.</title>
        <authorList>
            <person name="Kust A."/>
            <person name="Mares J."/>
            <person name="Jokela J."/>
            <person name="Urajova P."/>
            <person name="Hajek J."/>
            <person name="Saurav K."/>
            <person name="Voracova K."/>
            <person name="Fewer D.P."/>
            <person name="Haapaniemi E."/>
            <person name="Permi P."/>
            <person name="Rehakova K."/>
            <person name="Sivonen K."/>
            <person name="Hrouzek P."/>
        </authorList>
    </citation>
    <scope>NUCLEOTIDE SEQUENCE [LARGE SCALE GENOMIC DNA]</scope>
    <source>
        <strain evidence="3 4">CHARLIE-1</strain>
    </source>
</reference>
<proteinExistence type="predicted"/>
<name>A0A2S6CUM0_9CYAN</name>
<comment type="caution">
    <text evidence="3">The sequence shown here is derived from an EMBL/GenBank/DDBJ whole genome shotgun (WGS) entry which is preliminary data.</text>
</comment>
<dbReference type="InterPro" id="IPR003615">
    <property type="entry name" value="HNH_nuc"/>
</dbReference>
<dbReference type="PIRSF" id="PIRSF030850">
    <property type="entry name" value="UCP030850"/>
    <property type="match status" value="1"/>
</dbReference>
<protein>
    <submittedName>
        <fullName evidence="3">HNH endonuclease</fullName>
    </submittedName>
</protein>
<evidence type="ECO:0000259" key="2">
    <source>
        <dbReference type="Pfam" id="PF26340"/>
    </source>
</evidence>
<dbReference type="RefSeq" id="WP_104387762.1">
    <property type="nucleotide sequence ID" value="NZ_PGEM01000071.1"/>
</dbReference>
<dbReference type="Pfam" id="PF13391">
    <property type="entry name" value="HNH_2"/>
    <property type="match status" value="1"/>
</dbReference>
<dbReference type="InterPro" id="IPR058813">
    <property type="entry name" value="DNA-SBD_ScoMcrA"/>
</dbReference>
<sequence length="307" mass="35789">MDNLTLYCQKLSNLNVSNSKKRGTALHKPILILSVIDLISRDIIEINEIKVSDELIETFEKYWQIIGSHSYTGGLHYPFFHLQSEGFWYLEFKPDFNGLQPKTTNKLKQAVEYAYLDSELFEFLKNEITRRELLDALIAAFFPDIDHQIDSILQINQNFEDEIIISKSAENNPKYRLQKTIIRNAFFRKAVVSVYGCQCAFCGLIVNKNLSQNIVDGAHIKPFSQFYDSSIHNGIALCKNHHWAFDRGWFSVDEKYKIIVSKELEEVSPHAKPIKDFHGEKLILPKIEKYFPDIEALEWHRQNIFQP</sequence>
<dbReference type="CDD" id="cd00085">
    <property type="entry name" value="HNHc"/>
    <property type="match status" value="1"/>
</dbReference>
<keyword evidence="3" id="KW-0378">Hydrolase</keyword>
<dbReference type="Proteomes" id="UP000239589">
    <property type="component" value="Unassembled WGS sequence"/>
</dbReference>
<dbReference type="InterPro" id="IPR011396">
    <property type="entry name" value="PT_DNA_restrict"/>
</dbReference>
<keyword evidence="3" id="KW-0540">Nuclease</keyword>
<accession>A0A2S6CUM0</accession>
<dbReference type="EMBL" id="PGEM01000071">
    <property type="protein sequence ID" value="PPJ63391.1"/>
    <property type="molecule type" value="Genomic_DNA"/>
</dbReference>
<organism evidence="3 4">
    <name type="scientific">Cuspidothrix issatschenkoi CHARLIE-1</name>
    <dbReference type="NCBI Taxonomy" id="2052836"/>
    <lineage>
        <taxon>Bacteria</taxon>
        <taxon>Bacillati</taxon>
        <taxon>Cyanobacteriota</taxon>
        <taxon>Cyanophyceae</taxon>
        <taxon>Nostocales</taxon>
        <taxon>Aphanizomenonaceae</taxon>
        <taxon>Cuspidothrix</taxon>
    </lineage>
</organism>
<evidence type="ECO:0000313" key="3">
    <source>
        <dbReference type="EMBL" id="PPJ63391.1"/>
    </source>
</evidence>
<dbReference type="AlphaFoldDB" id="A0A2S6CUM0"/>
<feature type="domain" description="HNH nuclease" evidence="1">
    <location>
        <begin position="199"/>
        <end position="253"/>
    </location>
</feature>
<dbReference type="OrthoDB" id="5678128at2"/>
<dbReference type="GO" id="GO:0004519">
    <property type="term" value="F:endonuclease activity"/>
    <property type="evidence" value="ECO:0007669"/>
    <property type="project" value="UniProtKB-KW"/>
</dbReference>
<gene>
    <name evidence="3" type="ORF">CUN59_10285</name>
</gene>
<keyword evidence="4" id="KW-1185">Reference proteome</keyword>
<feature type="domain" description="ScoMcrA-like DNA sulfur-binding" evidence="2">
    <location>
        <begin position="9"/>
        <end position="148"/>
    </location>
</feature>